<dbReference type="AlphaFoldDB" id="A0A560IYU9"/>
<evidence type="ECO:0000313" key="2">
    <source>
        <dbReference type="EMBL" id="TWB64188.1"/>
    </source>
</evidence>
<name>A0A560IYU9_9PROT</name>
<evidence type="ECO:0000313" key="3">
    <source>
        <dbReference type="Proteomes" id="UP000318050"/>
    </source>
</evidence>
<reference evidence="2 3" key="1">
    <citation type="submission" date="2019-06" db="EMBL/GenBank/DDBJ databases">
        <title>Genomic Encyclopedia of Type Strains, Phase IV (KMG-V): Genome sequencing to study the core and pangenomes of soil and plant-associated prokaryotes.</title>
        <authorList>
            <person name="Whitman W."/>
        </authorList>
    </citation>
    <scope>NUCLEOTIDE SEQUENCE [LARGE SCALE GENOMIC DNA]</scope>
    <source>
        <strain evidence="2 3">BR 11140</strain>
    </source>
</reference>
<keyword evidence="1" id="KW-1133">Transmembrane helix</keyword>
<proteinExistence type="predicted"/>
<dbReference type="OrthoDB" id="8750771at2"/>
<comment type="caution">
    <text evidence="2">The sequence shown here is derived from an EMBL/GenBank/DDBJ whole genome shotgun (WGS) entry which is preliminary data.</text>
</comment>
<protein>
    <submittedName>
        <fullName evidence="2">Uncharacterized protein</fullName>
    </submittedName>
</protein>
<dbReference type="Proteomes" id="UP000318050">
    <property type="component" value="Unassembled WGS sequence"/>
</dbReference>
<accession>A0A560IYU9</accession>
<dbReference type="EMBL" id="VITT01000001">
    <property type="protein sequence ID" value="TWB64188.1"/>
    <property type="molecule type" value="Genomic_DNA"/>
</dbReference>
<evidence type="ECO:0000256" key="1">
    <source>
        <dbReference type="SAM" id="Phobius"/>
    </source>
</evidence>
<sequence>MEIHAPESPIQSLKDFAIHIGVVTVGILIALGLEQAVEAYHRHELARQAVESFHAELAENRKAVQEVMAEIAGHNSRAEEDIALLTAWQLGKGTAGTELKYPGIRLDLMSSASWDAAIATQALGELPYDEVRRYAEAYAGFRLFTEQEKAQLAEWQDMRLFGTDPAQMSPSQRQSLIERLRHYQNYVIVLTMAGKGALAAADRALETPRATDPVGGKVKTAASAPA</sequence>
<keyword evidence="1" id="KW-0812">Transmembrane</keyword>
<feature type="transmembrane region" description="Helical" evidence="1">
    <location>
        <begin position="16"/>
        <end position="33"/>
    </location>
</feature>
<gene>
    <name evidence="2" type="ORF">FBZ92_10181</name>
</gene>
<keyword evidence="1" id="KW-0472">Membrane</keyword>
<organism evidence="2 3">
    <name type="scientific">Nitrospirillum amazonense</name>
    <dbReference type="NCBI Taxonomy" id="28077"/>
    <lineage>
        <taxon>Bacteria</taxon>
        <taxon>Pseudomonadati</taxon>
        <taxon>Pseudomonadota</taxon>
        <taxon>Alphaproteobacteria</taxon>
        <taxon>Rhodospirillales</taxon>
        <taxon>Azospirillaceae</taxon>
        <taxon>Nitrospirillum</taxon>
    </lineage>
</organism>